<proteinExistence type="predicted"/>
<dbReference type="Proteomes" id="UP000250235">
    <property type="component" value="Unassembled WGS sequence"/>
</dbReference>
<keyword evidence="3" id="KW-1185">Reference proteome</keyword>
<feature type="region of interest" description="Disordered" evidence="1">
    <location>
        <begin position="46"/>
        <end position="72"/>
    </location>
</feature>
<organism evidence="2 3">
    <name type="scientific">Dorcoceras hygrometricum</name>
    <dbReference type="NCBI Taxonomy" id="472368"/>
    <lineage>
        <taxon>Eukaryota</taxon>
        <taxon>Viridiplantae</taxon>
        <taxon>Streptophyta</taxon>
        <taxon>Embryophyta</taxon>
        <taxon>Tracheophyta</taxon>
        <taxon>Spermatophyta</taxon>
        <taxon>Magnoliopsida</taxon>
        <taxon>eudicotyledons</taxon>
        <taxon>Gunneridae</taxon>
        <taxon>Pentapetalae</taxon>
        <taxon>asterids</taxon>
        <taxon>lamiids</taxon>
        <taxon>Lamiales</taxon>
        <taxon>Gesneriaceae</taxon>
        <taxon>Didymocarpoideae</taxon>
        <taxon>Trichosporeae</taxon>
        <taxon>Loxocarpinae</taxon>
        <taxon>Dorcoceras</taxon>
    </lineage>
</organism>
<accession>A0A2Z7BS88</accession>
<dbReference type="EMBL" id="KV003874">
    <property type="protein sequence ID" value="KZV36508.1"/>
    <property type="molecule type" value="Genomic_DNA"/>
</dbReference>
<sequence length="377" mass="42019">MKRNRSGYIIENSGATLAVQHREFGSFPDRLNALIVSVLHNTQLHETTKQISKGDGNGRRNNDDGPSAATGKFAKMSGIHPNLKRRRCDGGKYNFLERLLGAARLLSQMVEPLLRAAMEISTLFAQSFFMKFSLTTLAVLARIRVLVQQVLLDAVLVYNRVSALSQREHTIKLNQEGIEVFREYYPRKVEATLTLECIWQVDKYVLVERVDEYESKSQEKDGREDVLIQPSDYYSDIQYDNIEAFLGADESPIDVELVSTEPSKSNGEEISEDHIEEHVQNDSHSTGYLCINFVSRQSEACGENLMEHGSSAANCGTAPLVMPVKHRIPTKKNVAFVSVNPRNTPVTSKKFVLPAVDANTDVIKVVVSGGVLTVMGE</sequence>
<evidence type="ECO:0000313" key="3">
    <source>
        <dbReference type="Proteomes" id="UP000250235"/>
    </source>
</evidence>
<name>A0A2Z7BS88_9LAMI</name>
<evidence type="ECO:0000313" key="2">
    <source>
        <dbReference type="EMBL" id="KZV36508.1"/>
    </source>
</evidence>
<dbReference type="PANTHER" id="PTHR34786:SF1">
    <property type="entry name" value="OS09G0504900 PROTEIN"/>
    <property type="match status" value="1"/>
</dbReference>
<reference evidence="2 3" key="1">
    <citation type="journal article" date="2015" name="Proc. Natl. Acad. Sci. U.S.A.">
        <title>The resurrection genome of Boea hygrometrica: A blueprint for survival of dehydration.</title>
        <authorList>
            <person name="Xiao L."/>
            <person name="Yang G."/>
            <person name="Zhang L."/>
            <person name="Yang X."/>
            <person name="Zhao S."/>
            <person name="Ji Z."/>
            <person name="Zhou Q."/>
            <person name="Hu M."/>
            <person name="Wang Y."/>
            <person name="Chen M."/>
            <person name="Xu Y."/>
            <person name="Jin H."/>
            <person name="Xiao X."/>
            <person name="Hu G."/>
            <person name="Bao F."/>
            <person name="Hu Y."/>
            <person name="Wan P."/>
            <person name="Li L."/>
            <person name="Deng X."/>
            <person name="Kuang T."/>
            <person name="Xiang C."/>
            <person name="Zhu J.K."/>
            <person name="Oliver M.J."/>
            <person name="He Y."/>
        </authorList>
    </citation>
    <scope>NUCLEOTIDE SEQUENCE [LARGE SCALE GENOMIC DNA]</scope>
    <source>
        <strain evidence="3">cv. XS01</strain>
    </source>
</reference>
<gene>
    <name evidence="2" type="ORF">F511_15679</name>
</gene>
<dbReference type="AlphaFoldDB" id="A0A2Z7BS88"/>
<protein>
    <submittedName>
        <fullName evidence="2">Uncharacterized protein</fullName>
    </submittedName>
</protein>
<dbReference type="OrthoDB" id="114080at2759"/>
<dbReference type="PANTHER" id="PTHR34786">
    <property type="entry name" value="OS09G0504900 PROTEIN"/>
    <property type="match status" value="1"/>
</dbReference>
<evidence type="ECO:0000256" key="1">
    <source>
        <dbReference type="SAM" id="MobiDB-lite"/>
    </source>
</evidence>